<evidence type="ECO:0000313" key="11">
    <source>
        <dbReference type="EMBL" id="KAF2398428.1"/>
    </source>
</evidence>
<dbReference type="InterPro" id="IPR025700">
    <property type="entry name" value="Lys/Orn_oxygenase"/>
</dbReference>
<proteinExistence type="inferred from homology"/>
<dbReference type="Gene3D" id="3.50.50.60">
    <property type="entry name" value="FAD/NAD(P)-binding domain"/>
    <property type="match status" value="1"/>
</dbReference>
<dbReference type="Proteomes" id="UP000799640">
    <property type="component" value="Unassembled WGS sequence"/>
</dbReference>
<reference evidence="11" key="1">
    <citation type="journal article" date="2020" name="Stud. Mycol.">
        <title>101 Dothideomycetes genomes: a test case for predicting lifestyles and emergence of pathogens.</title>
        <authorList>
            <person name="Haridas S."/>
            <person name="Albert R."/>
            <person name="Binder M."/>
            <person name="Bloem J."/>
            <person name="Labutti K."/>
            <person name="Salamov A."/>
            <person name="Andreopoulos B."/>
            <person name="Baker S."/>
            <person name="Barry K."/>
            <person name="Bills G."/>
            <person name="Bluhm B."/>
            <person name="Cannon C."/>
            <person name="Castanera R."/>
            <person name="Culley D."/>
            <person name="Daum C."/>
            <person name="Ezra D."/>
            <person name="Gonzalez J."/>
            <person name="Henrissat B."/>
            <person name="Kuo A."/>
            <person name="Liang C."/>
            <person name="Lipzen A."/>
            <person name="Lutzoni F."/>
            <person name="Magnuson J."/>
            <person name="Mondo S."/>
            <person name="Nolan M."/>
            <person name="Ohm R."/>
            <person name="Pangilinan J."/>
            <person name="Park H.-J."/>
            <person name="Ramirez L."/>
            <person name="Alfaro M."/>
            <person name="Sun H."/>
            <person name="Tritt A."/>
            <person name="Yoshinaga Y."/>
            <person name="Zwiers L.-H."/>
            <person name="Turgeon B."/>
            <person name="Goodwin S."/>
            <person name="Spatafora J."/>
            <person name="Crous P."/>
            <person name="Grigoriev I."/>
        </authorList>
    </citation>
    <scope>NUCLEOTIDE SEQUENCE</scope>
    <source>
        <strain evidence="11">CBS 262.69</strain>
    </source>
</reference>
<keyword evidence="7" id="KW-0521">NADP</keyword>
<keyword evidence="8" id="KW-0560">Oxidoreductase</keyword>
<dbReference type="SUPFAM" id="SSF51905">
    <property type="entry name" value="FAD/NAD(P)-binding domain"/>
    <property type="match status" value="1"/>
</dbReference>
<dbReference type="EC" id="1.14.13.196" evidence="4"/>
<dbReference type="PANTHER" id="PTHR42802:SF1">
    <property type="entry name" value="L-ORNITHINE N(5)-MONOOXYGENASE"/>
    <property type="match status" value="1"/>
</dbReference>
<dbReference type="PRINTS" id="PR00368">
    <property type="entry name" value="FADPNR"/>
</dbReference>
<evidence type="ECO:0000256" key="8">
    <source>
        <dbReference type="ARBA" id="ARBA00023002"/>
    </source>
</evidence>
<keyword evidence="5" id="KW-0285">Flavoprotein</keyword>
<evidence type="ECO:0000256" key="7">
    <source>
        <dbReference type="ARBA" id="ARBA00022857"/>
    </source>
</evidence>
<evidence type="ECO:0000256" key="9">
    <source>
        <dbReference type="ARBA" id="ARBA00047598"/>
    </source>
</evidence>
<dbReference type="GO" id="GO:0006879">
    <property type="term" value="P:intracellular iron ion homeostasis"/>
    <property type="evidence" value="ECO:0007669"/>
    <property type="project" value="TreeGrafter"/>
</dbReference>
<name>A0A6G1HQU4_9PEZI</name>
<comment type="catalytic activity">
    <reaction evidence="10">
        <text>L-ornithine + NADH + O2 = N(5)-hydroxy-L-ornithine + NAD(+) + H2O</text>
        <dbReference type="Rhea" id="RHEA:41512"/>
        <dbReference type="ChEBI" id="CHEBI:15377"/>
        <dbReference type="ChEBI" id="CHEBI:15379"/>
        <dbReference type="ChEBI" id="CHEBI:46911"/>
        <dbReference type="ChEBI" id="CHEBI:57540"/>
        <dbReference type="ChEBI" id="CHEBI:57945"/>
        <dbReference type="ChEBI" id="CHEBI:78275"/>
        <dbReference type="EC" id="1.14.13.196"/>
    </reaction>
</comment>
<evidence type="ECO:0000256" key="2">
    <source>
        <dbReference type="ARBA" id="ARBA00004924"/>
    </source>
</evidence>
<evidence type="ECO:0000256" key="6">
    <source>
        <dbReference type="ARBA" id="ARBA00022827"/>
    </source>
</evidence>
<dbReference type="OrthoDB" id="3519933at2759"/>
<dbReference type="AlphaFoldDB" id="A0A6G1HQU4"/>
<keyword evidence="6" id="KW-0274">FAD</keyword>
<dbReference type="Pfam" id="PF13434">
    <property type="entry name" value="Lys_Orn_oxgnase"/>
    <property type="match status" value="1"/>
</dbReference>
<organism evidence="11 12">
    <name type="scientific">Trichodelitschia bisporula</name>
    <dbReference type="NCBI Taxonomy" id="703511"/>
    <lineage>
        <taxon>Eukaryota</taxon>
        <taxon>Fungi</taxon>
        <taxon>Dikarya</taxon>
        <taxon>Ascomycota</taxon>
        <taxon>Pezizomycotina</taxon>
        <taxon>Dothideomycetes</taxon>
        <taxon>Dothideomycetes incertae sedis</taxon>
        <taxon>Phaeotrichales</taxon>
        <taxon>Phaeotrichaceae</taxon>
        <taxon>Trichodelitschia</taxon>
    </lineage>
</organism>
<dbReference type="GO" id="GO:0016491">
    <property type="term" value="F:oxidoreductase activity"/>
    <property type="evidence" value="ECO:0007669"/>
    <property type="project" value="UniProtKB-KW"/>
</dbReference>
<evidence type="ECO:0000256" key="10">
    <source>
        <dbReference type="ARBA" id="ARBA00049248"/>
    </source>
</evidence>
<evidence type="ECO:0000256" key="5">
    <source>
        <dbReference type="ARBA" id="ARBA00022630"/>
    </source>
</evidence>
<keyword evidence="12" id="KW-1185">Reference proteome</keyword>
<comment type="similarity">
    <text evidence="3">Belongs to the lysine N(6)-hydroxylase/L-ornithine N(5)-oxygenase family.</text>
</comment>
<evidence type="ECO:0000313" key="12">
    <source>
        <dbReference type="Proteomes" id="UP000799640"/>
    </source>
</evidence>
<evidence type="ECO:0000256" key="3">
    <source>
        <dbReference type="ARBA" id="ARBA00007588"/>
    </source>
</evidence>
<dbReference type="PANTHER" id="PTHR42802">
    <property type="entry name" value="MONOOXYGENASE"/>
    <property type="match status" value="1"/>
</dbReference>
<evidence type="ECO:0000256" key="1">
    <source>
        <dbReference type="ARBA" id="ARBA00001974"/>
    </source>
</evidence>
<accession>A0A6G1HQU4</accession>
<comment type="pathway">
    <text evidence="2">Siderophore biosynthesis.</text>
</comment>
<comment type="catalytic activity">
    <reaction evidence="9">
        <text>L-ornithine + NADPH + O2 = N(5)-hydroxy-L-ornithine + NADP(+) + H2O</text>
        <dbReference type="Rhea" id="RHEA:41508"/>
        <dbReference type="ChEBI" id="CHEBI:15377"/>
        <dbReference type="ChEBI" id="CHEBI:15379"/>
        <dbReference type="ChEBI" id="CHEBI:46911"/>
        <dbReference type="ChEBI" id="CHEBI:57783"/>
        <dbReference type="ChEBI" id="CHEBI:58349"/>
        <dbReference type="ChEBI" id="CHEBI:78275"/>
        <dbReference type="EC" id="1.14.13.196"/>
    </reaction>
</comment>
<comment type="cofactor">
    <cofactor evidence="1">
        <name>FAD</name>
        <dbReference type="ChEBI" id="CHEBI:57692"/>
    </cofactor>
</comment>
<dbReference type="InterPro" id="IPR036188">
    <property type="entry name" value="FAD/NAD-bd_sf"/>
</dbReference>
<dbReference type="EMBL" id="ML996700">
    <property type="protein sequence ID" value="KAF2398428.1"/>
    <property type="molecule type" value="Genomic_DNA"/>
</dbReference>
<evidence type="ECO:0000256" key="4">
    <source>
        <dbReference type="ARBA" id="ARBA00012881"/>
    </source>
</evidence>
<protein>
    <recommendedName>
        <fullName evidence="4">L-ornithine N(5)-monooxygenase [NAD(P)H]</fullName>
        <ecNumber evidence="4">1.14.13.196</ecNumber>
    </recommendedName>
</protein>
<gene>
    <name evidence="11" type="ORF">EJ06DRAFT_532177</name>
</gene>
<sequence>MSPLLDMLPEHLNGGAVGSYAPAPIAAPVTSLLPPTSDDELHDLICVGFGPASLAIAIAMHDALDPSLADSSSPLHTAPKALFLERQTEFAWHAGMLIPGAKMQISFIKDMASMRNPRSKFTFLSYLHAKGRLVSFANLNTFLPHRAEFQDYLRWCADAFAPNARYGQEVVEVRPDAASRRGGRAVRAFEVVSRDLVTGQVSVRRARHVVVATGGQASIPAPFPANDPRVIHSSQYQFQVGRMFSDRLANWRFAVVGSGQSAAEIFSDLHARYPNCRTRLLIKSDALKPSDDSPFVNEIFDPDRVDPFFVTPTPRRRAILAANKATNYGVVRENLLNHIYETLYMQRLTGAPTSSWPHRIIPGTVVTSIETPASSGPIILNTAPVAQETATEGGVGYVKDEMREFDGVFVATGYRRDLHETILASSSGLLPAGAKDWDVGRDYRVRFAEGEVAPSAGVWLQGCCEETHGLSDSLLSILAVRGGEIVQSMFGDEQVFREGKGKAVNGTA</sequence>